<gene>
    <name evidence="10" type="primary">11436627</name>
    <name evidence="9" type="ordered locus">MTR_3g107910</name>
</gene>
<dbReference type="FunFam" id="2.130.10.10:FF:000353">
    <property type="entry name" value="Transcriptional corepressor LEUNIG"/>
    <property type="match status" value="1"/>
</dbReference>
<dbReference type="EnsemblPlants" id="KEH35932">
    <property type="protein sequence ID" value="KEH35932"/>
    <property type="gene ID" value="MTR_3g107910"/>
</dbReference>
<dbReference type="PROSITE" id="PS50082">
    <property type="entry name" value="WD_REPEATS_2"/>
    <property type="match status" value="5"/>
</dbReference>
<keyword evidence="5" id="KW-0804">Transcription</keyword>
<evidence type="ECO:0000256" key="1">
    <source>
        <dbReference type="ARBA" id="ARBA00004123"/>
    </source>
</evidence>
<reference evidence="10" key="3">
    <citation type="submission" date="2015-04" db="UniProtKB">
        <authorList>
            <consortium name="EnsemblPlants"/>
        </authorList>
    </citation>
    <scope>IDENTIFICATION</scope>
    <source>
        <strain evidence="10">cv. Jemalong A17</strain>
    </source>
</reference>
<dbReference type="Pfam" id="PF08513">
    <property type="entry name" value="LisH"/>
    <property type="match status" value="1"/>
</dbReference>
<feature type="region of interest" description="Disordered" evidence="8">
    <location>
        <begin position="375"/>
        <end position="564"/>
    </location>
</feature>
<proteinExistence type="predicted"/>
<dbReference type="EMBL" id="CM001219">
    <property type="protein sequence ID" value="KEH35932.1"/>
    <property type="molecule type" value="Genomic_DNA"/>
</dbReference>
<evidence type="ECO:0000313" key="11">
    <source>
        <dbReference type="Proteomes" id="UP000002051"/>
    </source>
</evidence>
<feature type="repeat" description="WD" evidence="7">
    <location>
        <begin position="666"/>
        <end position="701"/>
    </location>
</feature>
<dbReference type="PROSITE" id="PS00678">
    <property type="entry name" value="WD_REPEATS_1"/>
    <property type="match status" value="1"/>
</dbReference>
<feature type="compositionally biased region" description="Low complexity" evidence="8">
    <location>
        <begin position="91"/>
        <end position="153"/>
    </location>
</feature>
<dbReference type="PROSITE" id="PS50294">
    <property type="entry name" value="WD_REPEATS_REGION"/>
    <property type="match status" value="3"/>
</dbReference>
<keyword evidence="11" id="KW-1185">Reference proteome</keyword>
<feature type="compositionally biased region" description="Polar residues" evidence="8">
    <location>
        <begin position="471"/>
        <end position="489"/>
    </location>
</feature>
<accession>A0A072V282</accession>
<feature type="region of interest" description="Disordered" evidence="8">
    <location>
        <begin position="91"/>
        <end position="156"/>
    </location>
</feature>
<name>A0A072V282_MEDTR</name>
<dbReference type="ExpressionAtlas" id="A0A072V282">
    <property type="expression patterns" value="differential"/>
</dbReference>
<dbReference type="OrthoDB" id="47802at2759"/>
<feature type="compositionally biased region" description="Low complexity" evidence="8">
    <location>
        <begin position="509"/>
        <end position="529"/>
    </location>
</feature>
<dbReference type="SUPFAM" id="SSF50978">
    <property type="entry name" value="WD40 repeat-like"/>
    <property type="match status" value="1"/>
</dbReference>
<keyword evidence="4" id="KW-0805">Transcription regulation</keyword>
<evidence type="ECO:0000313" key="10">
    <source>
        <dbReference type="EnsemblPlants" id="KEH35932"/>
    </source>
</evidence>
<dbReference type="GO" id="GO:0005634">
    <property type="term" value="C:nucleus"/>
    <property type="evidence" value="ECO:0007669"/>
    <property type="project" value="UniProtKB-SubCell"/>
</dbReference>
<dbReference type="Gene3D" id="2.130.10.10">
    <property type="entry name" value="YVTN repeat-like/Quinoprotein amine dehydrogenase"/>
    <property type="match status" value="2"/>
</dbReference>
<evidence type="ECO:0000256" key="8">
    <source>
        <dbReference type="SAM" id="MobiDB-lite"/>
    </source>
</evidence>
<dbReference type="STRING" id="3880.A0A072V282"/>
<dbReference type="PANTHER" id="PTHR45093">
    <property type="entry name" value="TRANSCRIPTION ACTIVATOR MSS11"/>
    <property type="match status" value="1"/>
</dbReference>
<feature type="repeat" description="WD" evidence="7">
    <location>
        <begin position="872"/>
        <end position="904"/>
    </location>
</feature>
<feature type="compositionally biased region" description="Polar residues" evidence="8">
    <location>
        <begin position="497"/>
        <end position="508"/>
    </location>
</feature>
<dbReference type="Pfam" id="PF00400">
    <property type="entry name" value="WD40"/>
    <property type="match status" value="5"/>
</dbReference>
<feature type="compositionally biased region" description="Low complexity" evidence="8">
    <location>
        <begin position="414"/>
        <end position="450"/>
    </location>
</feature>
<evidence type="ECO:0000256" key="4">
    <source>
        <dbReference type="ARBA" id="ARBA00023015"/>
    </source>
</evidence>
<sequence length="904" mass="99140">MSQTNWEADKMLDVYIHDYLVKRDLKASAQAFQAEGKVSSDPVAIDAPGGFLFEWWSVFWDIFIARTNEKHSEVAASYIETQLIKAREQQQQQQQQQQQPQPQQSQHAQQQQQQHMQMQQLLMQRHAQQQQQQQQHQQQPQSQPQQPQPQQQQNRDRTHLLNGSANGLAGNPATANAIATKMYEERLKGPPQRDSLDDAAMKQRFGENMGQLLDPNHASILKSAAAGGQPSGTKFLDFRQVLHGTAGGMSPQVQARSQQLPGSTTDIKSEINPVLNPRAAGPEGSLLGISGSNQGNNNLTLKGWPLTGLEQLRSGLLQQQKPYMQAPQPFHQLQMLTPQHQQQLMLAQQSLASPSASEESRRLRMLLNNRNIGLNKDGLSNPGGDMLSNVGSPLHGGGPPFPRGDTDMLMKLKLAQLQQQQQQQQHQQQSSINAQQQQLQQHALSNQQSQTSNHSMHQQDKVGGGGGSVTMDGSMSNSYRGNDQVSKNQMGRKRKQPVSSSGPANSSGTANTAGPSPSSAPSTPSTHTPGDAVSMPALPHNSSSSKPLMMFSTDGTGTLTSPSNQLWDDKDLELKADVDRFVDDGSLDDNVESFLSQDDTDPRDPVGRCMDVSKGFTFSDVNSVRASSSKIACCHFSSDGKLLASGGHDKKAVIWYADSLKQKAILEEHSALITDVRFSASMPRLATSSFDKTVRVWDVDNPGYSLRTFTGHSTSVMSLDFHPNKDDLICSCDGDGEIRYWSINNGSCVRVSKGGTTQMRFQPRLGRYLAAAAENIVSILDVETQACRYSLKGHTKTIDSVCWDPSGELLASVSEDSVRIWTLEGECVHELSCNGSKFHSCVFHPTFPSLLVIGCYQSLELWNMAENKTMTLSAHDGLITALAVSTVNGLVASASHDKFIKLWK</sequence>
<dbReference type="InterPro" id="IPR006594">
    <property type="entry name" value="LisH"/>
</dbReference>
<reference evidence="9 11" key="1">
    <citation type="journal article" date="2011" name="Nature">
        <title>The Medicago genome provides insight into the evolution of rhizobial symbioses.</title>
        <authorList>
            <person name="Young N.D."/>
            <person name="Debelle F."/>
            <person name="Oldroyd G.E."/>
            <person name="Geurts R."/>
            <person name="Cannon S.B."/>
            <person name="Udvardi M.K."/>
            <person name="Benedito V.A."/>
            <person name="Mayer K.F."/>
            <person name="Gouzy J."/>
            <person name="Schoof H."/>
            <person name="Van de Peer Y."/>
            <person name="Proost S."/>
            <person name="Cook D.R."/>
            <person name="Meyers B.C."/>
            <person name="Spannagl M."/>
            <person name="Cheung F."/>
            <person name="De Mita S."/>
            <person name="Krishnakumar V."/>
            <person name="Gundlach H."/>
            <person name="Zhou S."/>
            <person name="Mudge J."/>
            <person name="Bharti A.K."/>
            <person name="Murray J.D."/>
            <person name="Naoumkina M.A."/>
            <person name="Rosen B."/>
            <person name="Silverstein K.A."/>
            <person name="Tang H."/>
            <person name="Rombauts S."/>
            <person name="Zhao P.X."/>
            <person name="Zhou P."/>
            <person name="Barbe V."/>
            <person name="Bardou P."/>
            <person name="Bechner M."/>
            <person name="Bellec A."/>
            <person name="Berger A."/>
            <person name="Berges H."/>
            <person name="Bidwell S."/>
            <person name="Bisseling T."/>
            <person name="Choisne N."/>
            <person name="Couloux A."/>
            <person name="Denny R."/>
            <person name="Deshpande S."/>
            <person name="Dai X."/>
            <person name="Doyle J.J."/>
            <person name="Dudez A.M."/>
            <person name="Farmer A.D."/>
            <person name="Fouteau S."/>
            <person name="Franken C."/>
            <person name="Gibelin C."/>
            <person name="Gish J."/>
            <person name="Goldstein S."/>
            <person name="Gonzalez A.J."/>
            <person name="Green P.J."/>
            <person name="Hallab A."/>
            <person name="Hartog M."/>
            <person name="Hua A."/>
            <person name="Humphray S.J."/>
            <person name="Jeong D.H."/>
            <person name="Jing Y."/>
            <person name="Jocker A."/>
            <person name="Kenton S.M."/>
            <person name="Kim D.J."/>
            <person name="Klee K."/>
            <person name="Lai H."/>
            <person name="Lang C."/>
            <person name="Lin S."/>
            <person name="Macmil S.L."/>
            <person name="Magdelenat G."/>
            <person name="Matthews L."/>
            <person name="McCorrison J."/>
            <person name="Monaghan E.L."/>
            <person name="Mun J.H."/>
            <person name="Najar F.Z."/>
            <person name="Nicholson C."/>
            <person name="Noirot C."/>
            <person name="O'Bleness M."/>
            <person name="Paule C.R."/>
            <person name="Poulain J."/>
            <person name="Prion F."/>
            <person name="Qin B."/>
            <person name="Qu C."/>
            <person name="Retzel E.F."/>
            <person name="Riddle C."/>
            <person name="Sallet E."/>
            <person name="Samain S."/>
            <person name="Samson N."/>
            <person name="Sanders I."/>
            <person name="Saurat O."/>
            <person name="Scarpelli C."/>
            <person name="Schiex T."/>
            <person name="Segurens B."/>
            <person name="Severin A.J."/>
            <person name="Sherrier D.J."/>
            <person name="Shi R."/>
            <person name="Sims S."/>
            <person name="Singer S.R."/>
            <person name="Sinharoy S."/>
            <person name="Sterck L."/>
            <person name="Viollet A."/>
            <person name="Wang B.B."/>
            <person name="Wang K."/>
            <person name="Wang M."/>
            <person name="Wang X."/>
            <person name="Warfsmann J."/>
            <person name="Weissenbach J."/>
            <person name="White D.D."/>
            <person name="White J.D."/>
            <person name="Wiley G.B."/>
            <person name="Wincker P."/>
            <person name="Xing Y."/>
            <person name="Yang L."/>
            <person name="Yao Z."/>
            <person name="Ying F."/>
            <person name="Zhai J."/>
            <person name="Zhou L."/>
            <person name="Zuber A."/>
            <person name="Denarie J."/>
            <person name="Dixon R.A."/>
            <person name="May G.D."/>
            <person name="Schwartz D.C."/>
            <person name="Rogers J."/>
            <person name="Quetier F."/>
            <person name="Town C.D."/>
            <person name="Roe B.A."/>
        </authorList>
    </citation>
    <scope>NUCLEOTIDE SEQUENCE [LARGE SCALE GENOMIC DNA]</scope>
    <source>
        <strain evidence="9">A17</strain>
        <strain evidence="10 11">cv. Jemalong A17</strain>
    </source>
</reference>
<evidence type="ECO:0000256" key="3">
    <source>
        <dbReference type="ARBA" id="ARBA00022737"/>
    </source>
</evidence>
<dbReference type="InterPro" id="IPR036322">
    <property type="entry name" value="WD40_repeat_dom_sf"/>
</dbReference>
<organism evidence="9 11">
    <name type="scientific">Medicago truncatula</name>
    <name type="common">Barrel medic</name>
    <name type="synonym">Medicago tribuloides</name>
    <dbReference type="NCBI Taxonomy" id="3880"/>
    <lineage>
        <taxon>Eukaryota</taxon>
        <taxon>Viridiplantae</taxon>
        <taxon>Streptophyta</taxon>
        <taxon>Embryophyta</taxon>
        <taxon>Tracheophyta</taxon>
        <taxon>Spermatophyta</taxon>
        <taxon>Magnoliopsida</taxon>
        <taxon>eudicotyledons</taxon>
        <taxon>Gunneridae</taxon>
        <taxon>Pentapetalae</taxon>
        <taxon>rosids</taxon>
        <taxon>fabids</taxon>
        <taxon>Fabales</taxon>
        <taxon>Fabaceae</taxon>
        <taxon>Papilionoideae</taxon>
        <taxon>50 kb inversion clade</taxon>
        <taxon>NPAAA clade</taxon>
        <taxon>Hologalegina</taxon>
        <taxon>IRL clade</taxon>
        <taxon>Trifolieae</taxon>
        <taxon>Medicago</taxon>
    </lineage>
</organism>
<dbReference type="PANTHER" id="PTHR45093:SF2">
    <property type="entry name" value="LISH DOMAIN-CONTAINING PROTEIN"/>
    <property type="match status" value="1"/>
</dbReference>
<comment type="subcellular location">
    <subcellularLocation>
        <location evidence="1">Nucleus</location>
    </subcellularLocation>
</comment>
<dbReference type="InterPro" id="IPR019775">
    <property type="entry name" value="WD40_repeat_CS"/>
</dbReference>
<evidence type="ECO:0000256" key="2">
    <source>
        <dbReference type="ARBA" id="ARBA00022574"/>
    </source>
</evidence>
<dbReference type="InterPro" id="IPR015943">
    <property type="entry name" value="WD40/YVTN_repeat-like_dom_sf"/>
</dbReference>
<feature type="repeat" description="WD" evidence="7">
    <location>
        <begin position="791"/>
        <end position="824"/>
    </location>
</feature>
<evidence type="ECO:0000256" key="7">
    <source>
        <dbReference type="PROSITE-ProRule" id="PRU00221"/>
    </source>
</evidence>
<evidence type="ECO:0000313" key="9">
    <source>
        <dbReference type="EMBL" id="KEH35932.1"/>
    </source>
</evidence>
<keyword evidence="2 7" id="KW-0853">WD repeat</keyword>
<keyword evidence="6" id="KW-0539">Nucleus</keyword>
<dbReference type="AlphaFoldDB" id="A0A072V282"/>
<protein>
    <submittedName>
        <fullName evidence="9">Transcriptional corepressor leunig-like protein</fullName>
    </submittedName>
</protein>
<keyword evidence="3" id="KW-0677">Repeat</keyword>
<evidence type="ECO:0000256" key="6">
    <source>
        <dbReference type="ARBA" id="ARBA00023242"/>
    </source>
</evidence>
<evidence type="ECO:0000256" key="5">
    <source>
        <dbReference type="ARBA" id="ARBA00023163"/>
    </source>
</evidence>
<reference evidence="9 11" key="2">
    <citation type="journal article" date="2014" name="BMC Genomics">
        <title>An improved genome release (version Mt4.0) for the model legume Medicago truncatula.</title>
        <authorList>
            <person name="Tang H."/>
            <person name="Krishnakumar V."/>
            <person name="Bidwell S."/>
            <person name="Rosen B."/>
            <person name="Chan A."/>
            <person name="Zhou S."/>
            <person name="Gentzbittel L."/>
            <person name="Childs K.L."/>
            <person name="Yandell M."/>
            <person name="Gundlach H."/>
            <person name="Mayer K.F."/>
            <person name="Schwartz D.C."/>
            <person name="Town C.D."/>
        </authorList>
    </citation>
    <scope>GENOME REANNOTATION</scope>
    <source>
        <strain evidence="9">A17</strain>
        <strain evidence="10 11">cv. Jemalong A17</strain>
    </source>
</reference>
<dbReference type="SMART" id="SM00667">
    <property type="entry name" value="LisH"/>
    <property type="match status" value="1"/>
</dbReference>
<feature type="repeat" description="WD" evidence="7">
    <location>
        <begin position="709"/>
        <end position="751"/>
    </location>
</feature>
<feature type="repeat" description="WD" evidence="7">
    <location>
        <begin position="624"/>
        <end position="655"/>
    </location>
</feature>
<dbReference type="Proteomes" id="UP000002051">
    <property type="component" value="Chromosome 3"/>
</dbReference>
<dbReference type="PROSITE" id="PS50896">
    <property type="entry name" value="LISH"/>
    <property type="match status" value="1"/>
</dbReference>
<dbReference type="SMART" id="SM00320">
    <property type="entry name" value="WD40"/>
    <property type="match status" value="6"/>
</dbReference>
<feature type="compositionally biased region" description="Polar residues" evidence="8">
    <location>
        <begin position="553"/>
        <end position="564"/>
    </location>
</feature>
<dbReference type="InterPro" id="IPR001680">
    <property type="entry name" value="WD40_rpt"/>
</dbReference>
<dbReference type="CDD" id="cd00200">
    <property type="entry name" value="WD40"/>
    <property type="match status" value="1"/>
</dbReference>